<evidence type="ECO:0000256" key="3">
    <source>
        <dbReference type="ARBA" id="ARBA00022989"/>
    </source>
</evidence>
<evidence type="ECO:0000256" key="1">
    <source>
        <dbReference type="ARBA" id="ARBA00004141"/>
    </source>
</evidence>
<dbReference type="AlphaFoldDB" id="T1EIJ2"/>
<reference evidence="7 9" key="2">
    <citation type="journal article" date="2013" name="Nature">
        <title>Insights into bilaterian evolution from three spiralian genomes.</title>
        <authorList>
            <person name="Simakov O."/>
            <person name="Marletaz F."/>
            <person name="Cho S.J."/>
            <person name="Edsinger-Gonzales E."/>
            <person name="Havlak P."/>
            <person name="Hellsten U."/>
            <person name="Kuo D.H."/>
            <person name="Larsson T."/>
            <person name="Lv J."/>
            <person name="Arendt D."/>
            <person name="Savage R."/>
            <person name="Osoegawa K."/>
            <person name="de Jong P."/>
            <person name="Grimwood J."/>
            <person name="Chapman J.A."/>
            <person name="Shapiro H."/>
            <person name="Aerts A."/>
            <person name="Otillar R.P."/>
            <person name="Terry A.Y."/>
            <person name="Boore J.L."/>
            <person name="Grigoriev I.V."/>
            <person name="Lindberg D.R."/>
            <person name="Seaver E.C."/>
            <person name="Weisblat D.A."/>
            <person name="Putnam N.H."/>
            <person name="Rokhsar D.S."/>
        </authorList>
    </citation>
    <scope>NUCLEOTIDE SEQUENCE</scope>
</reference>
<keyword evidence="4 5" id="KW-0472">Membrane</keyword>
<dbReference type="Proteomes" id="UP000015101">
    <property type="component" value="Unassembled WGS sequence"/>
</dbReference>
<dbReference type="GeneID" id="20196392"/>
<dbReference type="CTD" id="20196392"/>
<dbReference type="SUPFAM" id="SSF81324">
    <property type="entry name" value="Voltage-gated potassium channels"/>
    <property type="match status" value="1"/>
</dbReference>
<dbReference type="Gene3D" id="1.10.287.70">
    <property type="match status" value="1"/>
</dbReference>
<dbReference type="GO" id="GO:0005886">
    <property type="term" value="C:plasma membrane"/>
    <property type="evidence" value="ECO:0007669"/>
    <property type="project" value="InterPro"/>
</dbReference>
<reference evidence="9" key="1">
    <citation type="submission" date="2012-12" db="EMBL/GenBank/DDBJ databases">
        <authorList>
            <person name="Hellsten U."/>
            <person name="Grimwood J."/>
            <person name="Chapman J.A."/>
            <person name="Shapiro H."/>
            <person name="Aerts A."/>
            <person name="Otillar R.P."/>
            <person name="Terry A.Y."/>
            <person name="Boore J.L."/>
            <person name="Simakov O."/>
            <person name="Marletaz F."/>
            <person name="Cho S.-J."/>
            <person name="Edsinger-Gonzales E."/>
            <person name="Havlak P."/>
            <person name="Kuo D.-H."/>
            <person name="Larsson T."/>
            <person name="Lv J."/>
            <person name="Arendt D."/>
            <person name="Savage R."/>
            <person name="Osoegawa K."/>
            <person name="de Jong P."/>
            <person name="Lindberg D.R."/>
            <person name="Seaver E.C."/>
            <person name="Weisblat D.A."/>
            <person name="Putnam N.H."/>
            <person name="Grigoriev I.V."/>
            <person name="Rokhsar D.S."/>
        </authorList>
    </citation>
    <scope>NUCLEOTIDE SEQUENCE</scope>
</reference>
<dbReference type="KEGG" id="hro:HELRODRAFT_137299"/>
<dbReference type="HOGENOM" id="CLU_2765098_0_0_1"/>
<dbReference type="PANTHER" id="PTHR10037">
    <property type="entry name" value="VOLTAGE-GATED CATION CHANNEL CALCIUM AND SODIUM"/>
    <property type="match status" value="1"/>
</dbReference>
<evidence type="ECO:0000256" key="4">
    <source>
        <dbReference type="ARBA" id="ARBA00023136"/>
    </source>
</evidence>
<dbReference type="RefSeq" id="XP_009009440.1">
    <property type="nucleotide sequence ID" value="XM_009011192.1"/>
</dbReference>
<name>T1EIJ2_HELRO</name>
<gene>
    <name evidence="8" type="primary">20196392</name>
    <name evidence="7" type="ORF">HELRODRAFT_137299</name>
</gene>
<dbReference type="GO" id="GO:0005261">
    <property type="term" value="F:monoatomic cation channel activity"/>
    <property type="evidence" value="ECO:0007669"/>
    <property type="project" value="InterPro"/>
</dbReference>
<dbReference type="PANTHER" id="PTHR10037:SF288">
    <property type="entry name" value="SODIUM CHANNEL PROTEIN PARA"/>
    <property type="match status" value="1"/>
</dbReference>
<organism evidence="8 9">
    <name type="scientific">Helobdella robusta</name>
    <name type="common">Californian leech</name>
    <dbReference type="NCBI Taxonomy" id="6412"/>
    <lineage>
        <taxon>Eukaryota</taxon>
        <taxon>Metazoa</taxon>
        <taxon>Spiralia</taxon>
        <taxon>Lophotrochozoa</taxon>
        <taxon>Annelida</taxon>
        <taxon>Clitellata</taxon>
        <taxon>Hirudinea</taxon>
        <taxon>Rhynchobdellida</taxon>
        <taxon>Glossiphoniidae</taxon>
        <taxon>Helobdella</taxon>
    </lineage>
</organism>
<dbReference type="eggNOG" id="KOG2301">
    <property type="taxonomic scope" value="Eukaryota"/>
</dbReference>
<comment type="subcellular location">
    <subcellularLocation>
        <location evidence="1">Membrane</location>
        <topology evidence="1">Multi-pass membrane protein</topology>
    </subcellularLocation>
</comment>
<dbReference type="InterPro" id="IPR005821">
    <property type="entry name" value="Ion_trans_dom"/>
</dbReference>
<evidence type="ECO:0000313" key="8">
    <source>
        <dbReference type="EnsemblMetazoa" id="HelroP137299"/>
    </source>
</evidence>
<feature type="transmembrane region" description="Helical" evidence="5">
    <location>
        <begin position="41"/>
        <end position="60"/>
    </location>
</feature>
<evidence type="ECO:0000313" key="7">
    <source>
        <dbReference type="EMBL" id="ESO12720.1"/>
    </source>
</evidence>
<reference evidence="8" key="3">
    <citation type="submission" date="2015-06" db="UniProtKB">
        <authorList>
            <consortium name="EnsemblMetazoa"/>
        </authorList>
    </citation>
    <scope>IDENTIFICATION</scope>
</reference>
<accession>T1EIJ2</accession>
<sequence>GKVAVLRTFRVLRALKTVAVVPGLKTIVGALMEAVRRLRDVAILSLFVLSIFALIGLQLYQGTLMKKCVR</sequence>
<keyword evidence="3 5" id="KW-1133">Transmembrane helix</keyword>
<dbReference type="EMBL" id="KB095811">
    <property type="protein sequence ID" value="ESO12720.1"/>
    <property type="molecule type" value="Genomic_DNA"/>
</dbReference>
<dbReference type="OMA" id="TWNEYDS"/>
<evidence type="ECO:0000256" key="5">
    <source>
        <dbReference type="SAM" id="Phobius"/>
    </source>
</evidence>
<dbReference type="InParanoid" id="T1EIJ2"/>
<keyword evidence="2 5" id="KW-0812">Transmembrane</keyword>
<dbReference type="STRING" id="6412.T1EIJ2"/>
<dbReference type="OrthoDB" id="2984333at2759"/>
<evidence type="ECO:0000256" key="2">
    <source>
        <dbReference type="ARBA" id="ARBA00022692"/>
    </source>
</evidence>
<evidence type="ECO:0000259" key="6">
    <source>
        <dbReference type="Pfam" id="PF00520"/>
    </source>
</evidence>
<proteinExistence type="predicted"/>
<dbReference type="InterPro" id="IPR043203">
    <property type="entry name" value="VGCC_Ca_Na"/>
</dbReference>
<dbReference type="EnsemblMetazoa" id="HelroT137299">
    <property type="protein sequence ID" value="HelroP137299"/>
    <property type="gene ID" value="HelroG137299"/>
</dbReference>
<protein>
    <recommendedName>
        <fullName evidence="6">Ion transport domain-containing protein</fullName>
    </recommendedName>
</protein>
<keyword evidence="9" id="KW-1185">Reference proteome</keyword>
<feature type="domain" description="Ion transport" evidence="6">
    <location>
        <begin position="3"/>
        <end position="65"/>
    </location>
</feature>
<dbReference type="Pfam" id="PF00520">
    <property type="entry name" value="Ion_trans"/>
    <property type="match status" value="1"/>
</dbReference>
<evidence type="ECO:0000313" key="9">
    <source>
        <dbReference type="Proteomes" id="UP000015101"/>
    </source>
</evidence>
<dbReference type="EMBL" id="AMQM01000222">
    <property type="status" value="NOT_ANNOTATED_CDS"/>
    <property type="molecule type" value="Genomic_DNA"/>
</dbReference>